<organism evidence="1 2">
    <name type="scientific">Croceitalea dokdonensis DOKDO 023</name>
    <dbReference type="NCBI Taxonomy" id="1300341"/>
    <lineage>
        <taxon>Bacteria</taxon>
        <taxon>Pseudomonadati</taxon>
        <taxon>Bacteroidota</taxon>
        <taxon>Flavobacteriia</taxon>
        <taxon>Flavobacteriales</taxon>
        <taxon>Flavobacteriaceae</taxon>
        <taxon>Croceitalea</taxon>
    </lineage>
</organism>
<dbReference type="EMBL" id="LDJX01000006">
    <property type="protein sequence ID" value="KPM30926.1"/>
    <property type="molecule type" value="Genomic_DNA"/>
</dbReference>
<dbReference type="Pfam" id="PF13585">
    <property type="entry name" value="CHU_C"/>
    <property type="match status" value="1"/>
</dbReference>
<dbReference type="AlphaFoldDB" id="A0A0P7ACI1"/>
<proteinExistence type="predicted"/>
<dbReference type="InterPro" id="IPR013783">
    <property type="entry name" value="Ig-like_fold"/>
</dbReference>
<name>A0A0P7ACI1_9FLAO</name>
<dbReference type="STRING" id="1300341.I595_2905"/>
<sequence length="749" mass="80127">MKSTPNFIAILTLLLCLTGTFVRSQVLNPPTPADNPNLPGNSAWTAACASADFNEYFVNFTWSPPLVQANNEFILELSDANGDFGSPRELARAADKNTEFDFEFRFTLATDIQGDGYRFRVRSTSPELTSDPSAAYSMYFIGYNDPILISQDASGVIPPGGVLEVCDGSGITLETHNVPNADTYSYSWYRSGTLLAETSNALNVTQSGMYFVEIDYGVNCSGSANTLSNTIEVSFGSSQGISINPPTTNTLCATEMVTLEANISGMGYLYTWFNGGTIVSGPTADASTYTVDGSVSGFEGEYSVRIEGPGICAEQSDSVSIGAAGDYTVTRVNEPNLVLLPGRNETLTASTTAASPTFQWFRDGTAISGETAASLTVDTPGTYYAEITETGGPCTLPAKSTEETLVVLPTDLELSIDYVGTYSDCAASETTLTVLQINAVDPNNNRIDVTATLRNDFTYQWAKDGIAIPGLTSDQLVLNSVDDNGFYTLEGVLESFTATSNPLSVRLAPESNLTIEATGLQVCEGVSVSLSTSTDLTGMDFAWRKDGVELSSAESTLTTDEIGTYQLAISADGCPILSNEVVISNFDASGIAIDLGDSIVIPSGSSEIATATGANSYEWYDAANTLLSNTESVTLSEEGNYTLVAAVGSCSFTLPFSVSFRDSFEVPNVITANGDGINDLWIIPNTFSRNNDITVIIYNEQGEEVLNEVGYQNNWPASSTAFTKRNQIFYYKIRNAQETLRQGTITVIR</sequence>
<gene>
    <name evidence="1" type="ORF">I595_2905</name>
</gene>
<dbReference type="RefSeq" id="WP_054559912.1">
    <property type="nucleotide sequence ID" value="NZ_LDJX01000006.1"/>
</dbReference>
<evidence type="ECO:0008006" key="3">
    <source>
        <dbReference type="Google" id="ProtNLM"/>
    </source>
</evidence>
<dbReference type="SUPFAM" id="SSF48726">
    <property type="entry name" value="Immunoglobulin"/>
    <property type="match status" value="1"/>
</dbReference>
<evidence type="ECO:0000313" key="2">
    <source>
        <dbReference type="Proteomes" id="UP000050280"/>
    </source>
</evidence>
<keyword evidence="2" id="KW-1185">Reference proteome</keyword>
<protein>
    <recommendedName>
        <fullName evidence="3">Ig-like domain-containing protein</fullName>
    </recommendedName>
</protein>
<dbReference type="Gene3D" id="2.60.40.10">
    <property type="entry name" value="Immunoglobulins"/>
    <property type="match status" value="3"/>
</dbReference>
<dbReference type="InterPro" id="IPR036179">
    <property type="entry name" value="Ig-like_dom_sf"/>
</dbReference>
<dbReference type="OrthoDB" id="678019at2"/>
<dbReference type="Proteomes" id="UP000050280">
    <property type="component" value="Unassembled WGS sequence"/>
</dbReference>
<dbReference type="PATRIC" id="fig|1300341.3.peg.3058"/>
<accession>A0A0P7ACI1</accession>
<evidence type="ECO:0000313" key="1">
    <source>
        <dbReference type="EMBL" id="KPM30926.1"/>
    </source>
</evidence>
<comment type="caution">
    <text evidence="1">The sequence shown here is derived from an EMBL/GenBank/DDBJ whole genome shotgun (WGS) entry which is preliminary data.</text>
</comment>
<reference evidence="1 2" key="1">
    <citation type="submission" date="2015-09" db="EMBL/GenBank/DDBJ databases">
        <title>Genome sequence of the marine flavobacterium Croceitalea dokdonensis DOKDO 023 that contains proton- and sodium-pumping rhodopsins.</title>
        <authorList>
            <person name="Kwon S.-K."/>
            <person name="Lee H.K."/>
            <person name="Kwak M.-J."/>
            <person name="Kim J.F."/>
        </authorList>
    </citation>
    <scope>NUCLEOTIDE SEQUENCE [LARGE SCALE GENOMIC DNA]</scope>
    <source>
        <strain evidence="1 2">DOKDO 023</strain>
    </source>
</reference>